<evidence type="ECO:0000313" key="1">
    <source>
        <dbReference type="EMBL" id="MCM1982933.1"/>
    </source>
</evidence>
<organism evidence="1 2">
    <name type="scientific">Lyngbya confervoides BDU141951</name>
    <dbReference type="NCBI Taxonomy" id="1574623"/>
    <lineage>
        <taxon>Bacteria</taxon>
        <taxon>Bacillati</taxon>
        <taxon>Cyanobacteriota</taxon>
        <taxon>Cyanophyceae</taxon>
        <taxon>Oscillatoriophycideae</taxon>
        <taxon>Oscillatoriales</taxon>
        <taxon>Microcoleaceae</taxon>
        <taxon>Lyngbya</taxon>
    </lineage>
</organism>
<dbReference type="AlphaFoldDB" id="A0ABD4T3B8"/>
<proteinExistence type="predicted"/>
<dbReference type="Proteomes" id="UP000031561">
    <property type="component" value="Unassembled WGS sequence"/>
</dbReference>
<sequence length="151" mass="17011">MLGLVPKAVTAFATYEKSNFIRRSQTVEGSQQRFLDSLLTFHRNTEMGRRFHLGEIRTHSSQAGKAVRFGPALMTDSVCLQGKTSAPTPYGPVMVRSLRNHPVWNRLRQRWVNRGMSDSQLKIPHLSEDRDSLAEFSVLEEVSFPAAVPQG</sequence>
<name>A0ABD4T3B8_9CYAN</name>
<keyword evidence="2" id="KW-1185">Reference proteome</keyword>
<protein>
    <submittedName>
        <fullName evidence="1">Uncharacterized protein</fullName>
    </submittedName>
</protein>
<reference evidence="1 2" key="1">
    <citation type="journal article" date="2015" name="Genome Announc.">
        <title>Draft Genome Sequence of Filamentous Marine Cyanobacterium Lyngbya confervoides Strain BDU141951.</title>
        <authorList>
            <person name="Chandrababunaidu M.M."/>
            <person name="Sen D."/>
            <person name="Tripathy S."/>
        </authorList>
    </citation>
    <scope>NUCLEOTIDE SEQUENCE [LARGE SCALE GENOMIC DNA]</scope>
    <source>
        <strain evidence="1 2">BDU141951</strain>
    </source>
</reference>
<dbReference type="RefSeq" id="WP_166281661.1">
    <property type="nucleotide sequence ID" value="NZ_JTHE03000048.1"/>
</dbReference>
<accession>A0ABD4T3B8</accession>
<dbReference type="EMBL" id="JTHE03000048">
    <property type="protein sequence ID" value="MCM1982933.1"/>
    <property type="molecule type" value="Genomic_DNA"/>
</dbReference>
<evidence type="ECO:0000313" key="2">
    <source>
        <dbReference type="Proteomes" id="UP000031561"/>
    </source>
</evidence>
<gene>
    <name evidence="1" type="ORF">QQ91_0008870</name>
</gene>
<comment type="caution">
    <text evidence="1">The sequence shown here is derived from an EMBL/GenBank/DDBJ whole genome shotgun (WGS) entry which is preliminary data.</text>
</comment>